<dbReference type="GO" id="GO:0005886">
    <property type="term" value="C:plasma membrane"/>
    <property type="evidence" value="ECO:0007669"/>
    <property type="project" value="UniProtKB-SubCell"/>
</dbReference>
<comment type="catalytic activity">
    <reaction evidence="1">
        <text>ATP + protein L-histidine = ADP + protein N-phospho-L-histidine.</text>
        <dbReference type="EC" id="2.7.13.3"/>
    </reaction>
</comment>
<dbReference type="PROSITE" id="PS50885">
    <property type="entry name" value="HAMP"/>
    <property type="match status" value="1"/>
</dbReference>
<organism evidence="17 18">
    <name type="scientific">Massilia arenae</name>
    <dbReference type="NCBI Taxonomy" id="2603288"/>
    <lineage>
        <taxon>Bacteria</taxon>
        <taxon>Pseudomonadati</taxon>
        <taxon>Pseudomonadota</taxon>
        <taxon>Betaproteobacteria</taxon>
        <taxon>Burkholderiales</taxon>
        <taxon>Oxalobacteraceae</taxon>
        <taxon>Telluria group</taxon>
        <taxon>Massilia</taxon>
    </lineage>
</organism>
<dbReference type="Pfam" id="PF02518">
    <property type="entry name" value="HATPase_c"/>
    <property type="match status" value="1"/>
</dbReference>
<dbReference type="InterPro" id="IPR036890">
    <property type="entry name" value="HATPase_C_sf"/>
</dbReference>
<dbReference type="PANTHER" id="PTHR44936:SF5">
    <property type="entry name" value="SENSOR HISTIDINE KINASE ENVZ"/>
    <property type="match status" value="1"/>
</dbReference>
<dbReference type="InterPro" id="IPR005467">
    <property type="entry name" value="His_kinase_dom"/>
</dbReference>
<evidence type="ECO:0000256" key="14">
    <source>
        <dbReference type="ARBA" id="ARBA00023136"/>
    </source>
</evidence>
<keyword evidence="6" id="KW-0597">Phosphoprotein</keyword>
<feature type="domain" description="Histidine kinase" evidence="15">
    <location>
        <begin position="260"/>
        <end position="469"/>
    </location>
</feature>
<feature type="domain" description="HAMP" evidence="16">
    <location>
        <begin position="200"/>
        <end position="252"/>
    </location>
</feature>
<evidence type="ECO:0000256" key="1">
    <source>
        <dbReference type="ARBA" id="ARBA00000085"/>
    </source>
</evidence>
<evidence type="ECO:0000256" key="3">
    <source>
        <dbReference type="ARBA" id="ARBA00012438"/>
    </source>
</evidence>
<evidence type="ECO:0000313" key="17">
    <source>
        <dbReference type="EMBL" id="TXF98164.1"/>
    </source>
</evidence>
<keyword evidence="5" id="KW-0997">Cell inner membrane</keyword>
<evidence type="ECO:0000256" key="6">
    <source>
        <dbReference type="ARBA" id="ARBA00022553"/>
    </source>
</evidence>
<dbReference type="GO" id="GO:0000155">
    <property type="term" value="F:phosphorelay sensor kinase activity"/>
    <property type="evidence" value="ECO:0007669"/>
    <property type="project" value="InterPro"/>
</dbReference>
<evidence type="ECO:0000256" key="7">
    <source>
        <dbReference type="ARBA" id="ARBA00022679"/>
    </source>
</evidence>
<keyword evidence="18" id="KW-1185">Reference proteome</keyword>
<dbReference type="AlphaFoldDB" id="A0A5C7G219"/>
<evidence type="ECO:0000256" key="2">
    <source>
        <dbReference type="ARBA" id="ARBA00004429"/>
    </source>
</evidence>
<dbReference type="SMART" id="SM00304">
    <property type="entry name" value="HAMP"/>
    <property type="match status" value="1"/>
</dbReference>
<dbReference type="InterPro" id="IPR004358">
    <property type="entry name" value="Sig_transdc_His_kin-like_C"/>
</dbReference>
<evidence type="ECO:0000256" key="10">
    <source>
        <dbReference type="ARBA" id="ARBA00022777"/>
    </source>
</evidence>
<proteinExistence type="predicted"/>
<keyword evidence="7" id="KW-0808">Transferase</keyword>
<dbReference type="PRINTS" id="PR00344">
    <property type="entry name" value="BCTRLSENSOR"/>
</dbReference>
<dbReference type="Gene3D" id="1.10.287.130">
    <property type="match status" value="1"/>
</dbReference>
<dbReference type="CDD" id="cd06225">
    <property type="entry name" value="HAMP"/>
    <property type="match status" value="1"/>
</dbReference>
<evidence type="ECO:0000256" key="11">
    <source>
        <dbReference type="ARBA" id="ARBA00022840"/>
    </source>
</evidence>
<gene>
    <name evidence="17" type="ORF">FVD38_17830</name>
</gene>
<accession>A0A5C7G219</accession>
<dbReference type="Gene3D" id="1.10.8.500">
    <property type="entry name" value="HAMP domain in histidine kinase"/>
    <property type="match status" value="1"/>
</dbReference>
<dbReference type="EC" id="2.7.13.3" evidence="3"/>
<dbReference type="SUPFAM" id="SSF55874">
    <property type="entry name" value="ATPase domain of HSP90 chaperone/DNA topoisomerase II/histidine kinase"/>
    <property type="match status" value="1"/>
</dbReference>
<dbReference type="SMART" id="SM00387">
    <property type="entry name" value="HATPase_c"/>
    <property type="match status" value="1"/>
</dbReference>
<evidence type="ECO:0000256" key="12">
    <source>
        <dbReference type="ARBA" id="ARBA00022989"/>
    </source>
</evidence>
<dbReference type="CDD" id="cd00082">
    <property type="entry name" value="HisKA"/>
    <property type="match status" value="1"/>
</dbReference>
<keyword evidence="8" id="KW-0812">Transmembrane</keyword>
<dbReference type="InterPro" id="IPR003660">
    <property type="entry name" value="HAMP_dom"/>
</dbReference>
<comment type="caution">
    <text evidence="17">The sequence shown here is derived from an EMBL/GenBank/DDBJ whole genome shotgun (WGS) entry which is preliminary data.</text>
</comment>
<dbReference type="PROSITE" id="PS50109">
    <property type="entry name" value="HIS_KIN"/>
    <property type="match status" value="1"/>
</dbReference>
<name>A0A5C7G219_9BURK</name>
<keyword evidence="11" id="KW-0067">ATP-binding</keyword>
<dbReference type="InterPro" id="IPR003661">
    <property type="entry name" value="HisK_dim/P_dom"/>
</dbReference>
<dbReference type="Gene3D" id="3.30.565.10">
    <property type="entry name" value="Histidine kinase-like ATPase, C-terminal domain"/>
    <property type="match status" value="1"/>
</dbReference>
<dbReference type="GO" id="GO:0005524">
    <property type="term" value="F:ATP binding"/>
    <property type="evidence" value="ECO:0007669"/>
    <property type="project" value="UniProtKB-KW"/>
</dbReference>
<dbReference type="InterPro" id="IPR050980">
    <property type="entry name" value="2C_sensor_his_kinase"/>
</dbReference>
<evidence type="ECO:0000256" key="9">
    <source>
        <dbReference type="ARBA" id="ARBA00022741"/>
    </source>
</evidence>
<sequence>MCSRPTSRHCQRPASMRLIPKTMGGQLVATLLVAVLLAHAAAIVARQLAPDAMHPLAARYMLDRMAGIYQSLRLSPDKGEEMLAAIGSPTARFWLASGANAASPAMNEAERKQAQALAERLPGMSASTPAPRSWVQLTDHAPGDDGVKQAGMLASVQLPDGRWLVGYQQSPGGSPWWRPLHFSIPVSTLPVLLVALPFIGRILRPIRALERAAERFSRGEHDGPLPVTGPREARELTAAFNTMAERQRRFVEDRTRMLAAISHDLRTPITSLRVRVELIDDPELRAAMIRTLETMGLMVEQTLRFAADDCIGEPSQDVDLATLMRELAAELARPGKRIRYAGPDRLPYRCRPLALRRAVGNLAENAIRHGTEVTLCASAPEEASDVILAVIDNGPGIPASELDRVFEPFARLDSARCRDTVGDNGHGSAGGSGVGLGLSIARSCVEAHGGTLTLTNNTPGLTATIALPT</sequence>
<dbReference type="SUPFAM" id="SSF158472">
    <property type="entry name" value="HAMP domain-like"/>
    <property type="match status" value="1"/>
</dbReference>
<dbReference type="Pfam" id="PF00672">
    <property type="entry name" value="HAMP"/>
    <property type="match status" value="1"/>
</dbReference>
<keyword evidence="10" id="KW-0418">Kinase</keyword>
<dbReference type="Pfam" id="PF00512">
    <property type="entry name" value="HisKA"/>
    <property type="match status" value="1"/>
</dbReference>
<keyword evidence="9" id="KW-0547">Nucleotide-binding</keyword>
<keyword evidence="13" id="KW-0902">Two-component regulatory system</keyword>
<keyword evidence="12" id="KW-1133">Transmembrane helix</keyword>
<dbReference type="InterPro" id="IPR036097">
    <property type="entry name" value="HisK_dim/P_sf"/>
</dbReference>
<keyword evidence="14" id="KW-0472">Membrane</keyword>
<protein>
    <recommendedName>
        <fullName evidence="3">histidine kinase</fullName>
        <ecNumber evidence="3">2.7.13.3</ecNumber>
    </recommendedName>
</protein>
<evidence type="ECO:0000256" key="13">
    <source>
        <dbReference type="ARBA" id="ARBA00023012"/>
    </source>
</evidence>
<evidence type="ECO:0000259" key="15">
    <source>
        <dbReference type="PROSITE" id="PS50109"/>
    </source>
</evidence>
<dbReference type="SUPFAM" id="SSF47384">
    <property type="entry name" value="Homodimeric domain of signal transducing histidine kinase"/>
    <property type="match status" value="1"/>
</dbReference>
<dbReference type="CDD" id="cd00075">
    <property type="entry name" value="HATPase"/>
    <property type="match status" value="1"/>
</dbReference>
<evidence type="ECO:0000256" key="5">
    <source>
        <dbReference type="ARBA" id="ARBA00022519"/>
    </source>
</evidence>
<evidence type="ECO:0000256" key="8">
    <source>
        <dbReference type="ARBA" id="ARBA00022692"/>
    </source>
</evidence>
<dbReference type="EMBL" id="VPFD01000019">
    <property type="protein sequence ID" value="TXF98164.1"/>
    <property type="molecule type" value="Genomic_DNA"/>
</dbReference>
<evidence type="ECO:0000259" key="16">
    <source>
        <dbReference type="PROSITE" id="PS50885"/>
    </source>
</evidence>
<dbReference type="InterPro" id="IPR003594">
    <property type="entry name" value="HATPase_dom"/>
</dbReference>
<evidence type="ECO:0000313" key="18">
    <source>
        <dbReference type="Proteomes" id="UP000321413"/>
    </source>
</evidence>
<reference evidence="17 18" key="1">
    <citation type="submission" date="2019-08" db="EMBL/GenBank/DDBJ databases">
        <title>Massilia golmudensis sp. nov., isolated from sand in the Qinghai-Tibetan Plateau.</title>
        <authorList>
            <person name="Zhang B."/>
        </authorList>
    </citation>
    <scope>NUCLEOTIDE SEQUENCE [LARGE SCALE GENOMIC DNA]</scope>
    <source>
        <strain evidence="17 18">GEM5</strain>
    </source>
</reference>
<evidence type="ECO:0000256" key="4">
    <source>
        <dbReference type="ARBA" id="ARBA00022475"/>
    </source>
</evidence>
<keyword evidence="4" id="KW-1003">Cell membrane</keyword>
<comment type="subcellular location">
    <subcellularLocation>
        <location evidence="2">Cell inner membrane</location>
        <topology evidence="2">Multi-pass membrane protein</topology>
    </subcellularLocation>
</comment>
<dbReference type="Proteomes" id="UP000321413">
    <property type="component" value="Unassembled WGS sequence"/>
</dbReference>
<dbReference type="PANTHER" id="PTHR44936">
    <property type="entry name" value="SENSOR PROTEIN CREC"/>
    <property type="match status" value="1"/>
</dbReference>
<dbReference type="SMART" id="SM00388">
    <property type="entry name" value="HisKA"/>
    <property type="match status" value="1"/>
</dbReference>